<dbReference type="EMBL" id="BK014726">
    <property type="protein sequence ID" value="DAD72774.1"/>
    <property type="molecule type" value="Genomic_DNA"/>
</dbReference>
<proteinExistence type="predicted"/>
<reference evidence="1" key="1">
    <citation type="journal article" date="2021" name="Proc. Natl. Acad. Sci. U.S.A.">
        <title>A Catalog of Tens of Thousands of Viruses from Human Metagenomes Reveals Hidden Associations with Chronic Diseases.</title>
        <authorList>
            <person name="Tisza M.J."/>
            <person name="Buck C.B."/>
        </authorList>
    </citation>
    <scope>NUCLEOTIDE SEQUENCE</scope>
    <source>
        <strain evidence="1">CtYBm1</strain>
    </source>
</reference>
<organism evidence="1">
    <name type="scientific">Siphoviridae sp. ctYBm1</name>
    <dbReference type="NCBI Taxonomy" id="2826374"/>
    <lineage>
        <taxon>Viruses</taxon>
        <taxon>Duplodnaviria</taxon>
        <taxon>Heunggongvirae</taxon>
        <taxon>Uroviricota</taxon>
        <taxon>Caudoviricetes</taxon>
    </lineage>
</organism>
<name>A0A8S5LS43_9CAUD</name>
<evidence type="ECO:0000313" key="1">
    <source>
        <dbReference type="EMBL" id="DAD72774.1"/>
    </source>
</evidence>
<protein>
    <submittedName>
        <fullName evidence="1">Tail completion protein</fullName>
    </submittedName>
</protein>
<sequence>MSKRMHIQDLLQKAVDGLGEPYKIIYNPNASSKLTYPCILYRRHGIHKRHADNVRYYSHETYQITIIDKRVDSPIIDVLLDNPHCRYQHEFIVENMNHTILEITTGGKA</sequence>
<accession>A0A8S5LS43</accession>